<name>A0A426YXJ1_ENSVE</name>
<evidence type="ECO:0000313" key="3">
    <source>
        <dbReference type="Proteomes" id="UP000287651"/>
    </source>
</evidence>
<dbReference type="EMBL" id="AMZH03009633">
    <property type="protein sequence ID" value="RRT56450.1"/>
    <property type="molecule type" value="Genomic_DNA"/>
</dbReference>
<evidence type="ECO:0000313" key="2">
    <source>
        <dbReference type="EMBL" id="RRT56450.1"/>
    </source>
</evidence>
<dbReference type="Proteomes" id="UP000287651">
    <property type="component" value="Unassembled WGS sequence"/>
</dbReference>
<reference evidence="2 3" key="1">
    <citation type="journal article" date="2014" name="Agronomy (Basel)">
        <title>A Draft Genome Sequence for Ensete ventricosum, the Drought-Tolerant Tree Against Hunger.</title>
        <authorList>
            <person name="Harrison J."/>
            <person name="Moore K.A."/>
            <person name="Paszkiewicz K."/>
            <person name="Jones T."/>
            <person name="Grant M."/>
            <person name="Ambacheew D."/>
            <person name="Muzemil S."/>
            <person name="Studholme D.J."/>
        </authorList>
    </citation>
    <scope>NUCLEOTIDE SEQUENCE [LARGE SCALE GENOMIC DNA]</scope>
</reference>
<comment type="caution">
    <text evidence="2">The sequence shown here is derived from an EMBL/GenBank/DDBJ whole genome shotgun (WGS) entry which is preliminary data.</text>
</comment>
<proteinExistence type="predicted"/>
<sequence>MVFVVSRASEALVRRARLWGPTGAVGPDRGAHRSRAHTCVERKLRGSRIIRPRLGPKRSRPSVGAARVGAHR</sequence>
<feature type="region of interest" description="Disordered" evidence="1">
    <location>
        <begin position="52"/>
        <end position="72"/>
    </location>
</feature>
<gene>
    <name evidence="2" type="ORF">B296_00047864</name>
</gene>
<organism evidence="2 3">
    <name type="scientific">Ensete ventricosum</name>
    <name type="common">Abyssinian banana</name>
    <name type="synonym">Musa ensete</name>
    <dbReference type="NCBI Taxonomy" id="4639"/>
    <lineage>
        <taxon>Eukaryota</taxon>
        <taxon>Viridiplantae</taxon>
        <taxon>Streptophyta</taxon>
        <taxon>Embryophyta</taxon>
        <taxon>Tracheophyta</taxon>
        <taxon>Spermatophyta</taxon>
        <taxon>Magnoliopsida</taxon>
        <taxon>Liliopsida</taxon>
        <taxon>Zingiberales</taxon>
        <taxon>Musaceae</taxon>
        <taxon>Ensete</taxon>
    </lineage>
</organism>
<protein>
    <submittedName>
        <fullName evidence="2">Uncharacterized protein</fullName>
    </submittedName>
</protein>
<dbReference type="AlphaFoldDB" id="A0A426YXJ1"/>
<accession>A0A426YXJ1</accession>
<evidence type="ECO:0000256" key="1">
    <source>
        <dbReference type="SAM" id="MobiDB-lite"/>
    </source>
</evidence>